<evidence type="ECO:0000256" key="9">
    <source>
        <dbReference type="SAM" id="MobiDB-lite"/>
    </source>
</evidence>
<keyword evidence="3 8" id="KW-0479">Metal-binding</keyword>
<evidence type="ECO:0000313" key="11">
    <source>
        <dbReference type="EMBL" id="CAA6811375.1"/>
    </source>
</evidence>
<dbReference type="InterPro" id="IPR044304">
    <property type="entry name" value="NUBPL-like"/>
</dbReference>
<feature type="region of interest" description="Disordered" evidence="9">
    <location>
        <begin position="351"/>
        <end position="390"/>
    </location>
</feature>
<comment type="similarity">
    <text evidence="1">In the N-terminal section; belongs to the MIP18 family.</text>
</comment>
<evidence type="ECO:0000256" key="2">
    <source>
        <dbReference type="ARBA" id="ARBA00008205"/>
    </source>
</evidence>
<dbReference type="CDD" id="cd02037">
    <property type="entry name" value="Mrp_NBP35"/>
    <property type="match status" value="1"/>
</dbReference>
<dbReference type="GO" id="GO:0016226">
    <property type="term" value="P:iron-sulfur cluster assembly"/>
    <property type="evidence" value="ECO:0007669"/>
    <property type="project" value="InterPro"/>
</dbReference>
<dbReference type="InterPro" id="IPR033756">
    <property type="entry name" value="YlxH/NBP35"/>
</dbReference>
<dbReference type="InterPro" id="IPR027417">
    <property type="entry name" value="P-loop_NTPase"/>
</dbReference>
<dbReference type="SUPFAM" id="SSF117916">
    <property type="entry name" value="Fe-S cluster assembly (FSCA) domain-like"/>
    <property type="match status" value="1"/>
</dbReference>
<comment type="function">
    <text evidence="8">Binds and transfers iron-sulfur (Fe-S) clusters to target apoproteins. Can hydrolyze ATP.</text>
</comment>
<dbReference type="InterPro" id="IPR002744">
    <property type="entry name" value="MIP18-like"/>
</dbReference>
<dbReference type="HAMAP" id="MF_02040">
    <property type="entry name" value="Mrp_NBP35"/>
    <property type="match status" value="1"/>
</dbReference>
<dbReference type="Pfam" id="PF10609">
    <property type="entry name" value="ParA"/>
    <property type="match status" value="1"/>
</dbReference>
<evidence type="ECO:0000256" key="3">
    <source>
        <dbReference type="ARBA" id="ARBA00022723"/>
    </source>
</evidence>
<keyword evidence="4 8" id="KW-0547">Nucleotide-binding</keyword>
<dbReference type="GO" id="GO:0140663">
    <property type="term" value="F:ATP-dependent FeS chaperone activity"/>
    <property type="evidence" value="ECO:0007669"/>
    <property type="project" value="InterPro"/>
</dbReference>
<evidence type="ECO:0000256" key="8">
    <source>
        <dbReference type="HAMAP-Rule" id="MF_02040"/>
    </source>
</evidence>
<comment type="similarity">
    <text evidence="8">Belongs to the Mrp/NBP35 ATP-binding proteins family.</text>
</comment>
<evidence type="ECO:0000256" key="4">
    <source>
        <dbReference type="ARBA" id="ARBA00022741"/>
    </source>
</evidence>
<feature type="compositionally biased region" description="Low complexity" evidence="9">
    <location>
        <begin position="373"/>
        <end position="390"/>
    </location>
</feature>
<dbReference type="EMBL" id="CACVAP010000061">
    <property type="protein sequence ID" value="CAA6811375.1"/>
    <property type="molecule type" value="Genomic_DNA"/>
</dbReference>
<dbReference type="PANTHER" id="PTHR42961">
    <property type="entry name" value="IRON-SULFUR PROTEIN NUBPL"/>
    <property type="match status" value="1"/>
</dbReference>
<evidence type="ECO:0000256" key="6">
    <source>
        <dbReference type="ARBA" id="ARBA00023004"/>
    </source>
</evidence>
<gene>
    <name evidence="11" type="ORF">HELGO_WM5294</name>
</gene>
<name>A0A6S6T421_9BACT</name>
<dbReference type="FunFam" id="3.40.50.300:FF:001119">
    <property type="entry name" value="Iron-sulfur cluster carrier protein"/>
    <property type="match status" value="1"/>
</dbReference>
<dbReference type="SUPFAM" id="SSF52540">
    <property type="entry name" value="P-loop containing nucleoside triphosphate hydrolases"/>
    <property type="match status" value="1"/>
</dbReference>
<keyword evidence="8" id="KW-0378">Hydrolase</keyword>
<dbReference type="GO" id="GO:0005524">
    <property type="term" value="F:ATP binding"/>
    <property type="evidence" value="ECO:0007669"/>
    <property type="project" value="UniProtKB-UniRule"/>
</dbReference>
<dbReference type="Gene3D" id="3.40.50.300">
    <property type="entry name" value="P-loop containing nucleotide triphosphate hydrolases"/>
    <property type="match status" value="1"/>
</dbReference>
<dbReference type="GO" id="GO:0051539">
    <property type="term" value="F:4 iron, 4 sulfur cluster binding"/>
    <property type="evidence" value="ECO:0007669"/>
    <property type="project" value="TreeGrafter"/>
</dbReference>
<comment type="subunit">
    <text evidence="8">Homodimer.</text>
</comment>
<evidence type="ECO:0000256" key="1">
    <source>
        <dbReference type="ARBA" id="ARBA00007352"/>
    </source>
</evidence>
<dbReference type="Gene3D" id="3.30.300.130">
    <property type="entry name" value="Fe-S cluster assembly (FSCA)"/>
    <property type="match status" value="1"/>
</dbReference>
<feature type="domain" description="MIP18 family-like" evidence="10">
    <location>
        <begin position="4"/>
        <end position="66"/>
    </location>
</feature>
<dbReference type="InterPro" id="IPR019591">
    <property type="entry name" value="Mrp/NBP35_ATP-bd"/>
</dbReference>
<dbReference type="Pfam" id="PF01883">
    <property type="entry name" value="FeS_assembly_P"/>
    <property type="match status" value="1"/>
</dbReference>
<sequence length="400" mass="42009">MTNETVLDALKNVTYPGFTKDIVTFGFVKDVNIEGDKVSFTVDITSSADEVKGQIVSEATAELKKLGFLAIDVNVKAPEAPKQMSNSVTGKNIAPHIKNFVMVSSGKGGVGKSTTSVNLAIALAMQGKKVGILDADIYGPNIPRMMGVHGVKPEMQGNKVLPIEAYGIEMMSMGALAEDGQSLIWRGSMIMKAIEQFLRDILWSELDVLVIDMPPGTGDAQLSLAQSVPVTAGIVVTTPQQVSLDDSKRSLNMFDKFHIPIAGVIENMSGFICPSCETESDIFGMGTAQEIADEFKTSLMAQVPIEPAIRHGGDTGQPITFHKPDSETAKRYQKAATDLLTFLDKVSAEGGVDNASMQPTTPPGVSACSTGSTAAAAPAKPAPKTDAAPAGGCCGGGHCD</sequence>
<evidence type="ECO:0000256" key="7">
    <source>
        <dbReference type="ARBA" id="ARBA00023014"/>
    </source>
</evidence>
<dbReference type="GO" id="GO:0046872">
    <property type="term" value="F:metal ion binding"/>
    <property type="evidence" value="ECO:0007669"/>
    <property type="project" value="UniProtKB-KW"/>
</dbReference>
<dbReference type="InterPro" id="IPR000808">
    <property type="entry name" value="Mrp-like_CS"/>
</dbReference>
<accession>A0A6S6T421</accession>
<comment type="similarity">
    <text evidence="2">In the C-terminal section; belongs to the Mrp/NBP35 ATP-binding proteins family.</text>
</comment>
<keyword evidence="5 8" id="KW-0067">ATP-binding</keyword>
<feature type="binding site" evidence="8">
    <location>
        <begin position="106"/>
        <end position="113"/>
    </location>
    <ligand>
        <name>ATP</name>
        <dbReference type="ChEBI" id="CHEBI:30616"/>
    </ligand>
</feature>
<dbReference type="GO" id="GO:0016887">
    <property type="term" value="F:ATP hydrolysis activity"/>
    <property type="evidence" value="ECO:0007669"/>
    <property type="project" value="UniProtKB-UniRule"/>
</dbReference>
<evidence type="ECO:0000259" key="10">
    <source>
        <dbReference type="Pfam" id="PF01883"/>
    </source>
</evidence>
<protein>
    <recommendedName>
        <fullName evidence="8">Iron-sulfur cluster carrier protein</fullName>
    </recommendedName>
</protein>
<organism evidence="11">
    <name type="scientific">uncultured Sulfurovum sp</name>
    <dbReference type="NCBI Taxonomy" id="269237"/>
    <lineage>
        <taxon>Bacteria</taxon>
        <taxon>Pseudomonadati</taxon>
        <taxon>Campylobacterota</taxon>
        <taxon>Epsilonproteobacteria</taxon>
        <taxon>Campylobacterales</taxon>
        <taxon>Sulfurovaceae</taxon>
        <taxon>Sulfurovum</taxon>
        <taxon>environmental samples</taxon>
    </lineage>
</organism>
<keyword evidence="7 8" id="KW-0411">Iron-sulfur</keyword>
<dbReference type="InterPro" id="IPR034904">
    <property type="entry name" value="FSCA_dom_sf"/>
</dbReference>
<reference evidence="11" key="1">
    <citation type="submission" date="2020-01" db="EMBL/GenBank/DDBJ databases">
        <authorList>
            <person name="Meier V. D."/>
            <person name="Meier V D."/>
        </authorList>
    </citation>
    <scope>NUCLEOTIDE SEQUENCE</scope>
    <source>
        <strain evidence="11">HLG_WM_MAG_06</strain>
    </source>
</reference>
<keyword evidence="6 8" id="KW-0408">Iron</keyword>
<dbReference type="PROSITE" id="PS01215">
    <property type="entry name" value="MRP"/>
    <property type="match status" value="1"/>
</dbReference>
<evidence type="ECO:0000256" key="5">
    <source>
        <dbReference type="ARBA" id="ARBA00022840"/>
    </source>
</evidence>
<dbReference type="AlphaFoldDB" id="A0A6S6T421"/>
<dbReference type="PANTHER" id="PTHR42961:SF2">
    <property type="entry name" value="IRON-SULFUR PROTEIN NUBPL"/>
    <property type="match status" value="1"/>
</dbReference>
<proteinExistence type="inferred from homology"/>